<feature type="transmembrane region" description="Helical" evidence="6">
    <location>
        <begin position="264"/>
        <end position="285"/>
    </location>
</feature>
<feature type="transmembrane region" description="Helical" evidence="6">
    <location>
        <begin position="234"/>
        <end position="252"/>
    </location>
</feature>
<feature type="transmembrane region" description="Helical" evidence="6">
    <location>
        <begin position="66"/>
        <end position="86"/>
    </location>
</feature>
<feature type="transmembrane region" description="Helical" evidence="6">
    <location>
        <begin position="365"/>
        <end position="387"/>
    </location>
</feature>
<dbReference type="EMBL" id="JALJOT010000014">
    <property type="protein sequence ID" value="KAK9903600.1"/>
    <property type="molecule type" value="Genomic_DNA"/>
</dbReference>
<dbReference type="Proteomes" id="UP001491310">
    <property type="component" value="Unassembled WGS sequence"/>
</dbReference>
<keyword evidence="3 6" id="KW-0812">Transmembrane</keyword>
<evidence type="ECO:0000256" key="6">
    <source>
        <dbReference type="SAM" id="Phobius"/>
    </source>
</evidence>
<feature type="transmembrane region" description="Helical" evidence="6">
    <location>
        <begin position="198"/>
        <end position="222"/>
    </location>
</feature>
<evidence type="ECO:0000256" key="2">
    <source>
        <dbReference type="ARBA" id="ARBA00007018"/>
    </source>
</evidence>
<sequence length="398" mass="44848">MIASGGKTAAQNAPLRRRRNLKLAAFHALPESLRDNEYITKYYRINYNGKQTIRSLFGLHNETGNIWTHFLGFVLFAVLTFVTIYAQPAPLKLGAQKLIQLEERVLWAGHLGWQEVLRAEQHVEASLRATGGHLVEAGWSGLSRLQHLDGSWDALVEDLKALEDRAIAYGVEGLRGAEGRYAELLAVLTDSQWPTPRWPVYTFLAGAMVCLFTSAFCHGFACCSWHWIDTIWKYDYAGIVILICSSFIPPVYYGFLCQPLLRNFYLITTGIMGLFTVSVTLLDFFQQQRFRAFRASLFATLGLWGIAPSVHMLLLHGSEPQVKLAFWHNLLMGAIYLLGAVLFALRVPERWKPGAFDLFFSSHQLFHICVVVAALVHYKGILVMVAWRDGAGQNACHQ</sequence>
<comment type="similarity">
    <text evidence="2">Belongs to the ADIPOR family.</text>
</comment>
<comment type="subcellular location">
    <subcellularLocation>
        <location evidence="1">Membrane</location>
        <topology evidence="1">Multi-pass membrane protein</topology>
    </subcellularLocation>
</comment>
<protein>
    <recommendedName>
        <fullName evidence="9">HlyIII-domain-containing protein</fullName>
    </recommendedName>
</protein>
<evidence type="ECO:0000313" key="8">
    <source>
        <dbReference type="Proteomes" id="UP001491310"/>
    </source>
</evidence>
<dbReference type="InterPro" id="IPR004254">
    <property type="entry name" value="AdipoR/HlyIII-related"/>
</dbReference>
<organism evidence="7 8">
    <name type="scientific">Coccomyxa subellipsoidea</name>
    <dbReference type="NCBI Taxonomy" id="248742"/>
    <lineage>
        <taxon>Eukaryota</taxon>
        <taxon>Viridiplantae</taxon>
        <taxon>Chlorophyta</taxon>
        <taxon>core chlorophytes</taxon>
        <taxon>Trebouxiophyceae</taxon>
        <taxon>Trebouxiophyceae incertae sedis</taxon>
        <taxon>Coccomyxaceae</taxon>
        <taxon>Coccomyxa</taxon>
    </lineage>
</organism>
<evidence type="ECO:0000313" key="7">
    <source>
        <dbReference type="EMBL" id="KAK9903600.1"/>
    </source>
</evidence>
<evidence type="ECO:0000256" key="3">
    <source>
        <dbReference type="ARBA" id="ARBA00022692"/>
    </source>
</evidence>
<feature type="transmembrane region" description="Helical" evidence="6">
    <location>
        <begin position="326"/>
        <end position="345"/>
    </location>
</feature>
<proteinExistence type="inferred from homology"/>
<gene>
    <name evidence="7" type="ORF">WJX75_009680</name>
</gene>
<evidence type="ECO:0000256" key="4">
    <source>
        <dbReference type="ARBA" id="ARBA00022989"/>
    </source>
</evidence>
<comment type="caution">
    <text evidence="7">The sequence shown here is derived from an EMBL/GenBank/DDBJ whole genome shotgun (WGS) entry which is preliminary data.</text>
</comment>
<keyword evidence="8" id="KW-1185">Reference proteome</keyword>
<evidence type="ECO:0008006" key="9">
    <source>
        <dbReference type="Google" id="ProtNLM"/>
    </source>
</evidence>
<keyword evidence="4 6" id="KW-1133">Transmembrane helix</keyword>
<evidence type="ECO:0000256" key="5">
    <source>
        <dbReference type="ARBA" id="ARBA00023136"/>
    </source>
</evidence>
<dbReference type="PANTHER" id="PTHR20855">
    <property type="entry name" value="ADIPOR/PROGESTIN RECEPTOR-RELATED"/>
    <property type="match status" value="1"/>
</dbReference>
<reference evidence="7 8" key="1">
    <citation type="journal article" date="2024" name="Nat. Commun.">
        <title>Phylogenomics reveals the evolutionary origins of lichenization in chlorophyte algae.</title>
        <authorList>
            <person name="Puginier C."/>
            <person name="Libourel C."/>
            <person name="Otte J."/>
            <person name="Skaloud P."/>
            <person name="Haon M."/>
            <person name="Grisel S."/>
            <person name="Petersen M."/>
            <person name="Berrin J.G."/>
            <person name="Delaux P.M."/>
            <person name="Dal Grande F."/>
            <person name="Keller J."/>
        </authorList>
    </citation>
    <scope>NUCLEOTIDE SEQUENCE [LARGE SCALE GENOMIC DNA]</scope>
    <source>
        <strain evidence="7 8">SAG 216-7</strain>
    </source>
</reference>
<evidence type="ECO:0000256" key="1">
    <source>
        <dbReference type="ARBA" id="ARBA00004141"/>
    </source>
</evidence>
<feature type="transmembrane region" description="Helical" evidence="6">
    <location>
        <begin position="297"/>
        <end position="314"/>
    </location>
</feature>
<keyword evidence="5 6" id="KW-0472">Membrane</keyword>
<dbReference type="PANTHER" id="PTHR20855:SF52">
    <property type="entry name" value="ADIPONECTIN RECEPTOR PROTEIN"/>
    <property type="match status" value="1"/>
</dbReference>
<name>A0ABR2YEK9_9CHLO</name>
<dbReference type="Pfam" id="PF03006">
    <property type="entry name" value="HlyIII"/>
    <property type="match status" value="1"/>
</dbReference>
<accession>A0ABR2YEK9</accession>